<evidence type="ECO:0000259" key="2">
    <source>
        <dbReference type="Pfam" id="PF00326"/>
    </source>
</evidence>
<keyword evidence="4" id="KW-1185">Reference proteome</keyword>
<dbReference type="PANTHER" id="PTHR42776">
    <property type="entry name" value="SERINE PEPTIDASE S9 FAMILY MEMBER"/>
    <property type="match status" value="1"/>
</dbReference>
<dbReference type="InterPro" id="IPR029058">
    <property type="entry name" value="AB_hydrolase_fold"/>
</dbReference>
<organism evidence="3 4">
    <name type="scientific">Putridiphycobacter roseus</name>
    <dbReference type="NCBI Taxonomy" id="2219161"/>
    <lineage>
        <taxon>Bacteria</taxon>
        <taxon>Pseudomonadati</taxon>
        <taxon>Bacteroidota</taxon>
        <taxon>Flavobacteriia</taxon>
        <taxon>Flavobacteriales</taxon>
        <taxon>Crocinitomicaceae</taxon>
        <taxon>Putridiphycobacter</taxon>
    </lineage>
</organism>
<accession>A0A2W1NEL4</accession>
<sequence length="344" mass="38943">MKKFKTIIKILGLLLLLVVLFVGFKFAKKYYASYQALESLNNTVLGIAITADDLEASRTLAQGEIQSKRWIDLSEIAPLWKKVTENDVLKSEFEYLNNIDCYAITYKSDSLLVNGIIVEPKREGKFPVIIFNRGGNKAVGKDGKLKTLYSVVQSASILANEGYVVIASCYREKDEFGGKDLNDVLNLIKTAADLEKGDSERIGMFGWSRGGMMTYLALKNTKHIKTAVVGNGPTDLERLILDRPEMETEVYAKLIPNYEKNKAKALASRSAIYWTNELDKDASLLILCGTEDQRVNPEQAENIAEKLKEIDYNFTLKKFKTDHKFSDQKKELDTLLIHWFNEKL</sequence>
<dbReference type="EMBL" id="QKSB01000002">
    <property type="protein sequence ID" value="PZE17875.1"/>
    <property type="molecule type" value="Genomic_DNA"/>
</dbReference>
<dbReference type="GO" id="GO:0004252">
    <property type="term" value="F:serine-type endopeptidase activity"/>
    <property type="evidence" value="ECO:0007669"/>
    <property type="project" value="TreeGrafter"/>
</dbReference>
<evidence type="ECO:0000313" key="4">
    <source>
        <dbReference type="Proteomes" id="UP000249248"/>
    </source>
</evidence>
<evidence type="ECO:0000313" key="3">
    <source>
        <dbReference type="EMBL" id="PZE17875.1"/>
    </source>
</evidence>
<dbReference type="InterPro" id="IPR001375">
    <property type="entry name" value="Peptidase_S9_cat"/>
</dbReference>
<protein>
    <submittedName>
        <fullName evidence="3">Peptidase</fullName>
    </submittedName>
</protein>
<keyword evidence="1" id="KW-0378">Hydrolase</keyword>
<reference evidence="3 4" key="1">
    <citation type="submission" date="2018-06" db="EMBL/GenBank/DDBJ databases">
        <title>The draft genome sequence of Crocinitomix sp. SM1701.</title>
        <authorList>
            <person name="Zhang X."/>
        </authorList>
    </citation>
    <scope>NUCLEOTIDE SEQUENCE [LARGE SCALE GENOMIC DNA]</scope>
    <source>
        <strain evidence="3 4">SM1701</strain>
    </source>
</reference>
<dbReference type="Pfam" id="PF00326">
    <property type="entry name" value="Peptidase_S9"/>
    <property type="match status" value="1"/>
</dbReference>
<dbReference type="RefSeq" id="WP_111062026.1">
    <property type="nucleotide sequence ID" value="NZ_JBHUCU010000002.1"/>
</dbReference>
<comment type="caution">
    <text evidence="3">The sequence shown here is derived from an EMBL/GenBank/DDBJ whole genome shotgun (WGS) entry which is preliminary data.</text>
</comment>
<dbReference type="PANTHER" id="PTHR42776:SF27">
    <property type="entry name" value="DIPEPTIDYL PEPTIDASE FAMILY MEMBER 6"/>
    <property type="match status" value="1"/>
</dbReference>
<gene>
    <name evidence="3" type="ORF">DNU06_04455</name>
</gene>
<dbReference type="Gene3D" id="3.40.50.1820">
    <property type="entry name" value="alpha/beta hydrolase"/>
    <property type="match status" value="1"/>
</dbReference>
<name>A0A2W1NEL4_9FLAO</name>
<dbReference type="Proteomes" id="UP000249248">
    <property type="component" value="Unassembled WGS sequence"/>
</dbReference>
<dbReference type="SUPFAM" id="SSF53474">
    <property type="entry name" value="alpha/beta-Hydrolases"/>
    <property type="match status" value="1"/>
</dbReference>
<dbReference type="AlphaFoldDB" id="A0A2W1NEL4"/>
<dbReference type="OrthoDB" id="9812921at2"/>
<proteinExistence type="predicted"/>
<feature type="domain" description="Peptidase S9 prolyl oligopeptidase catalytic" evidence="2">
    <location>
        <begin position="173"/>
        <end position="343"/>
    </location>
</feature>
<dbReference type="GO" id="GO:0006508">
    <property type="term" value="P:proteolysis"/>
    <property type="evidence" value="ECO:0007669"/>
    <property type="project" value="InterPro"/>
</dbReference>
<evidence type="ECO:0000256" key="1">
    <source>
        <dbReference type="ARBA" id="ARBA00022801"/>
    </source>
</evidence>